<evidence type="ECO:0000313" key="1">
    <source>
        <dbReference type="EMBL" id="KAH1174759.1"/>
    </source>
</evidence>
<gene>
    <name evidence="1" type="ORF">KIL84_008750</name>
</gene>
<accession>A0A9D3X3H0</accession>
<proteinExistence type="predicted"/>
<dbReference type="Proteomes" id="UP000827986">
    <property type="component" value="Unassembled WGS sequence"/>
</dbReference>
<comment type="caution">
    <text evidence="1">The sequence shown here is derived from an EMBL/GenBank/DDBJ whole genome shotgun (WGS) entry which is preliminary data.</text>
</comment>
<dbReference type="EMBL" id="JAHDVG010000479">
    <property type="protein sequence ID" value="KAH1174759.1"/>
    <property type="molecule type" value="Genomic_DNA"/>
</dbReference>
<evidence type="ECO:0000313" key="2">
    <source>
        <dbReference type="Proteomes" id="UP000827986"/>
    </source>
</evidence>
<sequence>MVEKGPEESNARLQAETGRRGTVALFLVCDNCSPVPELNVQTTHETFSSWRKICKWRETRGVNLSLLELCKCPLNEEENGKCLVQRKGGKSDGVCRDGWGERYRLGCAVVLVTILPVNPSPPPHPPMPHAGEEQAFLFVRRVISLGLCALRQRATLAEAAGKRNIRTQGKTSFAFYWGGFAGKGEGSRQSPSFRPAVLGLVLK</sequence>
<reference evidence="1" key="1">
    <citation type="submission" date="2021-09" db="EMBL/GenBank/DDBJ databases">
        <title>The genome of Mauremys mutica provides insights into the evolution of semi-aquatic lifestyle.</title>
        <authorList>
            <person name="Gong S."/>
            <person name="Gao Y."/>
        </authorList>
    </citation>
    <scope>NUCLEOTIDE SEQUENCE</scope>
    <source>
        <strain evidence="1">MM-2020</strain>
        <tissue evidence="1">Muscle</tissue>
    </source>
</reference>
<dbReference type="AlphaFoldDB" id="A0A9D3X3H0"/>
<keyword evidence="2" id="KW-1185">Reference proteome</keyword>
<protein>
    <submittedName>
        <fullName evidence="1">Uncharacterized protein</fullName>
    </submittedName>
</protein>
<name>A0A9D3X3H0_9SAUR</name>
<organism evidence="1 2">
    <name type="scientific">Mauremys mutica</name>
    <name type="common">yellowpond turtle</name>
    <dbReference type="NCBI Taxonomy" id="74926"/>
    <lineage>
        <taxon>Eukaryota</taxon>
        <taxon>Metazoa</taxon>
        <taxon>Chordata</taxon>
        <taxon>Craniata</taxon>
        <taxon>Vertebrata</taxon>
        <taxon>Euteleostomi</taxon>
        <taxon>Archelosauria</taxon>
        <taxon>Testudinata</taxon>
        <taxon>Testudines</taxon>
        <taxon>Cryptodira</taxon>
        <taxon>Durocryptodira</taxon>
        <taxon>Testudinoidea</taxon>
        <taxon>Geoemydidae</taxon>
        <taxon>Geoemydinae</taxon>
        <taxon>Mauremys</taxon>
    </lineage>
</organism>